<dbReference type="Proteomes" id="UP001259340">
    <property type="component" value="Unassembled WGS sequence"/>
</dbReference>
<evidence type="ECO:0000313" key="4">
    <source>
        <dbReference type="Proteomes" id="UP001271263"/>
    </source>
</evidence>
<evidence type="ECO:0000313" key="1">
    <source>
        <dbReference type="EMBL" id="MDR8523178.1"/>
    </source>
</evidence>
<dbReference type="EMBL" id="JAPMLD010000003">
    <property type="protein sequence ID" value="MDW4824319.1"/>
    <property type="molecule type" value="Genomic_DNA"/>
</dbReference>
<keyword evidence="4" id="KW-1185">Reference proteome</keyword>
<reference evidence="2 4" key="1">
    <citation type="journal article" date="2022" name="bioRxiv">
        <title>Prophages regulate Shewanella fidelis 3313 motility and biofilm formation: implications for gut colonization dynamics in Ciona robusta.</title>
        <authorList>
            <person name="Natarajan O."/>
            <person name="Gibboney S.L."/>
            <person name="Young M.N."/>
            <person name="Lim S.J."/>
            <person name="Pluta N."/>
            <person name="Atkinson C.G."/>
            <person name="Leigh B.A."/>
            <person name="Liberti A."/>
            <person name="Kees E.D."/>
            <person name="Breitbart M."/>
            <person name="Gralnick J.A."/>
            <person name="Dishaw L.J."/>
        </authorList>
    </citation>
    <scope>NUCLEOTIDE SEQUENCE [LARGE SCALE GENOMIC DNA]</scope>
    <source>
        <strain evidence="2 4">JG4066</strain>
    </source>
</reference>
<evidence type="ECO:0000313" key="3">
    <source>
        <dbReference type="Proteomes" id="UP001259340"/>
    </source>
</evidence>
<dbReference type="RefSeq" id="WP_310654259.1">
    <property type="nucleotide sequence ID" value="NZ_JAPMLA010000003.1"/>
</dbReference>
<gene>
    <name evidence="1" type="ORF">OS133_05685</name>
    <name evidence="2" type="ORF">OS134_09645</name>
</gene>
<name>A0AAW8NIM2_9GAMM</name>
<proteinExistence type="predicted"/>
<dbReference type="EMBL" id="JAPMLE010000001">
    <property type="protein sequence ID" value="MDR8523178.1"/>
    <property type="molecule type" value="Genomic_DNA"/>
</dbReference>
<dbReference type="Proteomes" id="UP001271263">
    <property type="component" value="Unassembled WGS sequence"/>
</dbReference>
<protein>
    <recommendedName>
        <fullName evidence="5">NTF2 fold domain-containing protein</fullName>
    </recommendedName>
</protein>
<accession>A0AAW8NIM2</accession>
<reference evidence="1" key="2">
    <citation type="submission" date="2022-11" db="EMBL/GenBank/DDBJ databases">
        <title>Prophages regulate Shewanella fidelis motility and biofilm formation: implications for gut colonization dynamics in Ciona robusta.</title>
        <authorList>
            <person name="Natarajan O."/>
            <person name="Gibboney S.L."/>
            <person name="Young M.N."/>
            <person name="Lim S.J."/>
            <person name="Pluta N."/>
            <person name="Atkinson C.G.F."/>
            <person name="Leigh B.A."/>
            <person name="Liberti A."/>
            <person name="Kees E."/>
            <person name="Breitbart M."/>
            <person name="Gralnick J."/>
            <person name="Dishaw L.J."/>
        </authorList>
    </citation>
    <scope>NUCLEOTIDE SEQUENCE</scope>
    <source>
        <strain evidence="1">3313</strain>
    </source>
</reference>
<comment type="caution">
    <text evidence="1">The sequence shown here is derived from an EMBL/GenBank/DDBJ whole genome shotgun (WGS) entry which is preliminary data.</text>
</comment>
<dbReference type="AlphaFoldDB" id="A0AAW8NIM2"/>
<evidence type="ECO:0008006" key="5">
    <source>
        <dbReference type="Google" id="ProtNLM"/>
    </source>
</evidence>
<organism evidence="1 3">
    <name type="scientific">Shewanella fidelis</name>
    <dbReference type="NCBI Taxonomy" id="173509"/>
    <lineage>
        <taxon>Bacteria</taxon>
        <taxon>Pseudomonadati</taxon>
        <taxon>Pseudomonadota</taxon>
        <taxon>Gammaproteobacteria</taxon>
        <taxon>Alteromonadales</taxon>
        <taxon>Shewanellaceae</taxon>
        <taxon>Shewanella</taxon>
    </lineage>
</organism>
<evidence type="ECO:0000313" key="2">
    <source>
        <dbReference type="EMBL" id="MDW4824319.1"/>
    </source>
</evidence>
<sequence>MWQGLGLGGRVVHHLMRRYKYNEEFVQNFIRVVALAALVFACGVSANKPDAELRAIDVASDYVRSNLKWDCGEYIVDIDRYMLVSASKNEIIIRATHRDDIYSNQPGSGHSVQITVDGNDWTVISVLKYQ</sequence>